<evidence type="ECO:0000256" key="3">
    <source>
        <dbReference type="ARBA" id="ARBA00022989"/>
    </source>
</evidence>
<evidence type="ECO:0000256" key="2">
    <source>
        <dbReference type="ARBA" id="ARBA00022692"/>
    </source>
</evidence>
<keyword evidence="2 5" id="KW-0812">Transmembrane</keyword>
<dbReference type="GO" id="GO:0010411">
    <property type="term" value="P:xyloglucan metabolic process"/>
    <property type="evidence" value="ECO:0007669"/>
    <property type="project" value="TreeGrafter"/>
</dbReference>
<reference evidence="7" key="1">
    <citation type="journal article" date="2023" name="Proc. Natl. Acad. Sci. U.S.A.">
        <title>Genomic and structural basis for evolution of tropane alkaloid biosynthesis.</title>
        <authorList>
            <person name="Wanga Y.-J."/>
            <person name="Taina T."/>
            <person name="Yua J.-Y."/>
            <person name="Lia J."/>
            <person name="Xua B."/>
            <person name="Chenc J."/>
            <person name="D'Auriad J.C."/>
            <person name="Huanga J.-P."/>
            <person name="Huanga S.-X."/>
        </authorList>
    </citation>
    <scope>NUCLEOTIDE SEQUENCE [LARGE SCALE GENOMIC DNA]</scope>
    <source>
        <strain evidence="7">cv. KIB-2019</strain>
    </source>
</reference>
<evidence type="ECO:0000256" key="4">
    <source>
        <dbReference type="ARBA" id="ARBA00023136"/>
    </source>
</evidence>
<dbReference type="GO" id="GO:0009834">
    <property type="term" value="P:plant-type secondary cell wall biogenesis"/>
    <property type="evidence" value="ECO:0007669"/>
    <property type="project" value="TreeGrafter"/>
</dbReference>
<dbReference type="PANTHER" id="PTHR13533:SF1">
    <property type="entry name" value="N-ACETYLNEURAMINATE 9-O-ACETYLTRANSFERASE"/>
    <property type="match status" value="1"/>
</dbReference>
<dbReference type="GO" id="GO:0016020">
    <property type="term" value="C:membrane"/>
    <property type="evidence" value="ECO:0007669"/>
    <property type="project" value="UniProtKB-SubCell"/>
</dbReference>
<dbReference type="PANTHER" id="PTHR13533">
    <property type="entry name" value="N-ACETYLNEURAMINATE 9-O-ACETYLTRANSFERASE"/>
    <property type="match status" value="1"/>
</dbReference>
<sequence length="174" mass="20585">MYLNRHQTEEWKGWMQMDEASTTSTTRAPSKKKKATKSEAWEHFVKAKDEKTGIIFNVSLLCCHGILQCYMSFYSWIRMNDWIWKLLLLLHPQGFQHCKIHSGVFEVVWSPFTFFLGYADPDPSKPKQSLLHEWQFRSDIDCYIWIIGMIYAYYHPTISSHSEFSAFTCQSVHL</sequence>
<keyword evidence="3 5" id="KW-1133">Transmembrane helix</keyword>
<organism evidence="6 7">
    <name type="scientific">Anisodus acutangulus</name>
    <dbReference type="NCBI Taxonomy" id="402998"/>
    <lineage>
        <taxon>Eukaryota</taxon>
        <taxon>Viridiplantae</taxon>
        <taxon>Streptophyta</taxon>
        <taxon>Embryophyta</taxon>
        <taxon>Tracheophyta</taxon>
        <taxon>Spermatophyta</taxon>
        <taxon>Magnoliopsida</taxon>
        <taxon>eudicotyledons</taxon>
        <taxon>Gunneridae</taxon>
        <taxon>Pentapetalae</taxon>
        <taxon>asterids</taxon>
        <taxon>lamiids</taxon>
        <taxon>Solanales</taxon>
        <taxon>Solanaceae</taxon>
        <taxon>Solanoideae</taxon>
        <taxon>Hyoscyameae</taxon>
        <taxon>Anisodus</taxon>
    </lineage>
</organism>
<evidence type="ECO:0000313" key="6">
    <source>
        <dbReference type="EMBL" id="KAJ8573955.1"/>
    </source>
</evidence>
<keyword evidence="4 5" id="KW-0472">Membrane</keyword>
<evidence type="ECO:0000313" key="7">
    <source>
        <dbReference type="Proteomes" id="UP001152561"/>
    </source>
</evidence>
<dbReference type="AlphaFoldDB" id="A0A9Q1N584"/>
<comment type="subcellular location">
    <subcellularLocation>
        <location evidence="1">Membrane</location>
    </subcellularLocation>
</comment>
<evidence type="ECO:0000256" key="5">
    <source>
        <dbReference type="SAM" id="Phobius"/>
    </source>
</evidence>
<comment type="caution">
    <text evidence="6">The sequence shown here is derived from an EMBL/GenBank/DDBJ whole genome shotgun (WGS) entry which is preliminary data.</text>
</comment>
<evidence type="ECO:0000256" key="1">
    <source>
        <dbReference type="ARBA" id="ARBA00004370"/>
    </source>
</evidence>
<dbReference type="GO" id="GO:0045492">
    <property type="term" value="P:xylan biosynthetic process"/>
    <property type="evidence" value="ECO:0007669"/>
    <property type="project" value="TreeGrafter"/>
</dbReference>
<dbReference type="GO" id="GO:0016407">
    <property type="term" value="F:acetyltransferase activity"/>
    <property type="evidence" value="ECO:0007669"/>
    <property type="project" value="TreeGrafter"/>
</dbReference>
<proteinExistence type="predicted"/>
<name>A0A9Q1N584_9SOLA</name>
<protein>
    <submittedName>
        <fullName evidence="6">Uncharacterized protein</fullName>
    </submittedName>
</protein>
<accession>A0A9Q1N584</accession>
<feature type="transmembrane region" description="Helical" evidence="5">
    <location>
        <begin position="54"/>
        <end position="77"/>
    </location>
</feature>
<dbReference type="GO" id="GO:0005794">
    <property type="term" value="C:Golgi apparatus"/>
    <property type="evidence" value="ECO:0007669"/>
    <property type="project" value="TreeGrafter"/>
</dbReference>
<dbReference type="EMBL" id="JAJAGQ010000001">
    <property type="protein sequence ID" value="KAJ8573955.1"/>
    <property type="molecule type" value="Genomic_DNA"/>
</dbReference>
<gene>
    <name evidence="6" type="ORF">K7X08_010466</name>
</gene>
<dbReference type="Proteomes" id="UP001152561">
    <property type="component" value="Unassembled WGS sequence"/>
</dbReference>
<keyword evidence="7" id="KW-1185">Reference proteome</keyword>
<dbReference type="OrthoDB" id="1742497at2759"/>